<dbReference type="AlphaFoldDB" id="Q5B1B0"/>
<gene>
    <name evidence="7" type="ORF">ANIA_05670</name>
</gene>
<name>Q5B1B0_EMENI</name>
<dbReference type="Proteomes" id="UP000000560">
    <property type="component" value="Chromosome V"/>
</dbReference>
<evidence type="ECO:0000256" key="5">
    <source>
        <dbReference type="ARBA" id="ARBA00023128"/>
    </source>
</evidence>
<evidence type="ECO:0000313" key="7">
    <source>
        <dbReference type="EMBL" id="CBF81433.1"/>
    </source>
</evidence>
<dbReference type="GO" id="GO:0006120">
    <property type="term" value="P:mitochondrial electron transport, NADH to ubiquinone"/>
    <property type="evidence" value="ECO:0007669"/>
    <property type="project" value="InterPro"/>
</dbReference>
<dbReference type="HOGENOM" id="CLU_088319_0_0_1"/>
<dbReference type="EMBL" id="BN001305">
    <property type="protein sequence ID" value="CBF81433.1"/>
    <property type="molecule type" value="Genomic_DNA"/>
</dbReference>
<dbReference type="RefSeq" id="XP_663274.1">
    <property type="nucleotide sequence ID" value="XM_658182.2"/>
</dbReference>
<dbReference type="Pfam" id="PF02466">
    <property type="entry name" value="Tim17"/>
    <property type="match status" value="1"/>
</dbReference>
<keyword evidence="3" id="KW-0999">Mitochondrion inner membrane</keyword>
<dbReference type="VEuPathDB" id="FungiDB:AN5670"/>
<comment type="subcellular location">
    <subcellularLocation>
        <location evidence="1">Mitochondrion inner membrane</location>
        <topology evidence="1">Multi-pass membrane protein</topology>
    </subcellularLocation>
</comment>
<evidence type="ECO:0000313" key="8">
    <source>
        <dbReference type="Proteomes" id="UP000000560"/>
    </source>
</evidence>
<dbReference type="PANTHER" id="PTHR21382:SF1">
    <property type="entry name" value="NADH DEHYDROGENASE [UBIQUINONE] 1 ALPHA SUBCOMPLEX SUBUNIT 11"/>
    <property type="match status" value="1"/>
</dbReference>
<evidence type="ECO:0000256" key="3">
    <source>
        <dbReference type="ARBA" id="ARBA00022792"/>
    </source>
</evidence>
<dbReference type="KEGG" id="ani:ANIA_05670"/>
<accession>C8VFS2</accession>
<dbReference type="PANTHER" id="PTHR21382">
    <property type="entry name" value="NADH-UBIQUINONE OXIDOREDUCTASE SUBUNIT"/>
    <property type="match status" value="1"/>
</dbReference>
<keyword evidence="8" id="KW-1185">Reference proteome</keyword>
<dbReference type="eggNOG" id="ENOG502S81D">
    <property type="taxonomic scope" value="Eukaryota"/>
</dbReference>
<keyword evidence="2" id="KW-0812">Transmembrane</keyword>
<dbReference type="InParanoid" id="Q5B1B0"/>
<reference evidence="8" key="2">
    <citation type="journal article" date="2009" name="Fungal Genet. Biol.">
        <title>The 2008 update of the Aspergillus nidulans genome annotation: a community effort.</title>
        <authorList>
            <person name="Wortman J.R."/>
            <person name="Gilsenan J.M."/>
            <person name="Joardar V."/>
            <person name="Deegan J."/>
            <person name="Clutterbuck J."/>
            <person name="Andersen M.R."/>
            <person name="Archer D."/>
            <person name="Bencina M."/>
            <person name="Braus G."/>
            <person name="Coutinho P."/>
            <person name="von Dohren H."/>
            <person name="Doonan J."/>
            <person name="Driessen A.J."/>
            <person name="Durek P."/>
            <person name="Espeso E."/>
            <person name="Fekete E."/>
            <person name="Flipphi M."/>
            <person name="Estrada C.G."/>
            <person name="Geysens S."/>
            <person name="Goldman G."/>
            <person name="de Groot P.W."/>
            <person name="Hansen K."/>
            <person name="Harris S.D."/>
            <person name="Heinekamp T."/>
            <person name="Helmstaedt K."/>
            <person name="Henrissat B."/>
            <person name="Hofmann G."/>
            <person name="Homan T."/>
            <person name="Horio T."/>
            <person name="Horiuchi H."/>
            <person name="James S."/>
            <person name="Jones M."/>
            <person name="Karaffa L."/>
            <person name="Karanyi Z."/>
            <person name="Kato M."/>
            <person name="Keller N."/>
            <person name="Kelly D.E."/>
            <person name="Kiel J.A."/>
            <person name="Kim J.M."/>
            <person name="van der Klei I.J."/>
            <person name="Klis F.M."/>
            <person name="Kovalchuk A."/>
            <person name="Krasevec N."/>
            <person name="Kubicek C.P."/>
            <person name="Liu B."/>
            <person name="Maccabe A."/>
            <person name="Meyer V."/>
            <person name="Mirabito P."/>
            <person name="Miskei M."/>
            <person name="Mos M."/>
            <person name="Mullins J."/>
            <person name="Nelson D.R."/>
            <person name="Nielsen J."/>
            <person name="Oakley B.R."/>
            <person name="Osmani S.A."/>
            <person name="Pakula T."/>
            <person name="Paszewski A."/>
            <person name="Paulsen I."/>
            <person name="Pilsyk S."/>
            <person name="Pocsi I."/>
            <person name="Punt P.J."/>
            <person name="Ram A.F."/>
            <person name="Ren Q."/>
            <person name="Robellet X."/>
            <person name="Robson G."/>
            <person name="Seiboth B."/>
            <person name="van Solingen P."/>
            <person name="Specht T."/>
            <person name="Sun J."/>
            <person name="Taheri-Talesh N."/>
            <person name="Takeshita N."/>
            <person name="Ussery D."/>
            <person name="vanKuyk P.A."/>
            <person name="Visser H."/>
            <person name="van de Vondervoort P.J."/>
            <person name="de Vries R.P."/>
            <person name="Walton J."/>
            <person name="Xiang X."/>
            <person name="Xiong Y."/>
            <person name="Zeng A.P."/>
            <person name="Brandt B.W."/>
            <person name="Cornell M.J."/>
            <person name="van den Hondel C.A."/>
            <person name="Visser J."/>
            <person name="Oliver S.G."/>
            <person name="Turner G."/>
        </authorList>
    </citation>
    <scope>GENOME REANNOTATION</scope>
    <source>
        <strain evidence="8">FGSC A4 / ATCC 38163 / CBS 112.46 / NRRL 194 / M139</strain>
    </source>
</reference>
<dbReference type="STRING" id="227321.Q5B1B0"/>
<dbReference type="OMA" id="TMMNLRE"/>
<evidence type="ECO:0000256" key="6">
    <source>
        <dbReference type="ARBA" id="ARBA00023136"/>
    </source>
</evidence>
<dbReference type="OrthoDB" id="1913277at2759"/>
<evidence type="ECO:0000256" key="1">
    <source>
        <dbReference type="ARBA" id="ARBA00004448"/>
    </source>
</evidence>
<keyword evidence="5" id="KW-0496">Mitochondrion</keyword>
<evidence type="ECO:0000256" key="2">
    <source>
        <dbReference type="ARBA" id="ARBA00022692"/>
    </source>
</evidence>
<evidence type="ECO:0000256" key="4">
    <source>
        <dbReference type="ARBA" id="ARBA00022989"/>
    </source>
</evidence>
<proteinExistence type="predicted"/>
<keyword evidence="6" id="KW-0472">Membrane</keyword>
<dbReference type="GO" id="GO:0005743">
    <property type="term" value="C:mitochondrial inner membrane"/>
    <property type="evidence" value="ECO:0007669"/>
    <property type="project" value="UniProtKB-SubCell"/>
</dbReference>
<sequence length="197" mass="21213">MGATGEDHHYHPQDTIARTMKTTGLTGSVGLFASAVQNTLARQNVGPWGVFTRSGATVGILAAMGGTYEFVKTSSANLREKEDHWNVALGGFFSGAILGLRARTFPALLGYGAALATAMGGFEYTGGSLFGRKRDPNVDEFERREKLRTQWRTPGEQTLAELGEGRGIYGPGYAERRRERIKEAYGIDVPVSPPAAS</sequence>
<keyword evidence="4" id="KW-1133">Transmembrane helix</keyword>
<dbReference type="GeneID" id="2871954"/>
<dbReference type="GO" id="GO:0045271">
    <property type="term" value="C:respiratory chain complex I"/>
    <property type="evidence" value="ECO:0000318"/>
    <property type="project" value="GO_Central"/>
</dbReference>
<dbReference type="InterPro" id="IPR039205">
    <property type="entry name" value="NDUFA11"/>
</dbReference>
<protein>
    <submittedName>
        <fullName evidence="7">NADH-ubiquinone oxidoreductase 213 kDa subunit (AFU_orthologue AFUA_6G12280)</fullName>
    </submittedName>
</protein>
<reference evidence="8" key="1">
    <citation type="journal article" date="2005" name="Nature">
        <title>Sequencing of Aspergillus nidulans and comparative analysis with A. fumigatus and A. oryzae.</title>
        <authorList>
            <person name="Galagan J.E."/>
            <person name="Calvo S.E."/>
            <person name="Cuomo C."/>
            <person name="Ma L.J."/>
            <person name="Wortman J.R."/>
            <person name="Batzoglou S."/>
            <person name="Lee S.I."/>
            <person name="Basturkmen M."/>
            <person name="Spevak C.C."/>
            <person name="Clutterbuck J."/>
            <person name="Kapitonov V."/>
            <person name="Jurka J."/>
            <person name="Scazzocchio C."/>
            <person name="Farman M."/>
            <person name="Butler J."/>
            <person name="Purcell S."/>
            <person name="Harris S."/>
            <person name="Braus G.H."/>
            <person name="Draht O."/>
            <person name="Busch S."/>
            <person name="D'Enfert C."/>
            <person name="Bouchier C."/>
            <person name="Goldman G.H."/>
            <person name="Bell-Pedersen D."/>
            <person name="Griffiths-Jones S."/>
            <person name="Doonan J.H."/>
            <person name="Yu J."/>
            <person name="Vienken K."/>
            <person name="Pain A."/>
            <person name="Freitag M."/>
            <person name="Selker E.U."/>
            <person name="Archer D.B."/>
            <person name="Penalva M.A."/>
            <person name="Oakley B.R."/>
            <person name="Momany M."/>
            <person name="Tanaka T."/>
            <person name="Kumagai T."/>
            <person name="Asai K."/>
            <person name="Machida M."/>
            <person name="Nierman W.C."/>
            <person name="Denning D.W."/>
            <person name="Caddick M."/>
            <person name="Hynes M."/>
            <person name="Paoletti M."/>
            <person name="Fischer R."/>
            <person name="Miller B."/>
            <person name="Dyer P."/>
            <person name="Sachs M.S."/>
            <person name="Osmani S.A."/>
            <person name="Birren B.W."/>
        </authorList>
    </citation>
    <scope>NUCLEOTIDE SEQUENCE [LARGE SCALE GENOMIC DNA]</scope>
    <source>
        <strain evidence="8">FGSC A4 / ATCC 38163 / CBS 112.46 / NRRL 194 / M139</strain>
    </source>
</reference>
<organism evidence="7 8">
    <name type="scientific">Emericella nidulans (strain FGSC A4 / ATCC 38163 / CBS 112.46 / NRRL 194 / M139)</name>
    <name type="common">Aspergillus nidulans</name>
    <dbReference type="NCBI Taxonomy" id="227321"/>
    <lineage>
        <taxon>Eukaryota</taxon>
        <taxon>Fungi</taxon>
        <taxon>Dikarya</taxon>
        <taxon>Ascomycota</taxon>
        <taxon>Pezizomycotina</taxon>
        <taxon>Eurotiomycetes</taxon>
        <taxon>Eurotiomycetidae</taxon>
        <taxon>Eurotiales</taxon>
        <taxon>Aspergillaceae</taxon>
        <taxon>Aspergillus</taxon>
        <taxon>Aspergillus subgen. Nidulantes</taxon>
    </lineage>
</organism>
<accession>Q5B1B0</accession>